<keyword evidence="2" id="KW-1185">Reference proteome</keyword>
<sequence length="81" mass="8642">MKGLEESIMTIFEVVLLVGVLAFAQKLSSMNVDDVSYIQDLLPPGACVEVYSSRPLSFNGTIHGTALVVCRNSSGVVVMPP</sequence>
<accession>A0A7L9FKY2</accession>
<dbReference type="GeneID" id="59149092"/>
<dbReference type="InParanoid" id="A0A7L9FKY2"/>
<dbReference type="Proteomes" id="UP000594121">
    <property type="component" value="Chromosome"/>
</dbReference>
<reference evidence="1 2" key="1">
    <citation type="submission" date="2020-10" db="EMBL/GenBank/DDBJ databases">
        <title>Thermofilum lucidum 3507LT sp. nov. a novel member of Thermofilaceae family isolated from Chile hot spring, and proposal of description order Thermofilales.</title>
        <authorList>
            <person name="Zayulina K.S."/>
            <person name="Elcheninov A.G."/>
            <person name="Toshchakov S.V."/>
            <person name="Kublanov I.V."/>
        </authorList>
    </citation>
    <scope>NUCLEOTIDE SEQUENCE [LARGE SCALE GENOMIC DNA]</scope>
    <source>
        <strain evidence="1 2">3507LT</strain>
    </source>
</reference>
<name>A0A7L9FKY2_9CREN</name>
<proteinExistence type="predicted"/>
<dbReference type="AlphaFoldDB" id="A0A7L9FKY2"/>
<evidence type="ECO:0000313" key="2">
    <source>
        <dbReference type="Proteomes" id="UP000594121"/>
    </source>
</evidence>
<evidence type="ECO:0000313" key="1">
    <source>
        <dbReference type="EMBL" id="QOJ79683.1"/>
    </source>
</evidence>
<dbReference type="KEGG" id="thel:IG193_04310"/>
<dbReference type="EMBL" id="CP062310">
    <property type="protein sequence ID" value="QOJ79683.1"/>
    <property type="molecule type" value="Genomic_DNA"/>
</dbReference>
<gene>
    <name evidence="1" type="ORF">IG193_04310</name>
</gene>
<organism evidence="1 2">
    <name type="scientific">Infirmifilum lucidum</name>
    <dbReference type="NCBI Taxonomy" id="2776706"/>
    <lineage>
        <taxon>Archaea</taxon>
        <taxon>Thermoproteota</taxon>
        <taxon>Thermoprotei</taxon>
        <taxon>Thermofilales</taxon>
        <taxon>Thermofilaceae</taxon>
        <taxon>Infirmifilum</taxon>
    </lineage>
</organism>
<protein>
    <submittedName>
        <fullName evidence="1">Uncharacterized protein</fullName>
    </submittedName>
</protein>
<dbReference type="RefSeq" id="WP_192819655.1">
    <property type="nucleotide sequence ID" value="NZ_CP062310.1"/>
</dbReference>